<dbReference type="InterPro" id="IPR051592">
    <property type="entry name" value="HERV-K_Pro_peptidase_A2"/>
</dbReference>
<dbReference type="Pfam" id="PF00692">
    <property type="entry name" value="dUTPase"/>
    <property type="match status" value="1"/>
</dbReference>
<dbReference type="PANTHER" id="PTHR19422">
    <property type="entry name" value="GAG RETROVIRAL POLYPROTEIN"/>
    <property type="match status" value="1"/>
</dbReference>
<dbReference type="GO" id="GO:0006226">
    <property type="term" value="P:dUMP biosynthetic process"/>
    <property type="evidence" value="ECO:0007669"/>
    <property type="project" value="UniProtKB-UniPathway"/>
</dbReference>
<dbReference type="PROSITE" id="PS00141">
    <property type="entry name" value="ASP_PROTEASE"/>
    <property type="match status" value="1"/>
</dbReference>
<proteinExistence type="predicted"/>
<dbReference type="GO" id="GO:0004190">
    <property type="term" value="F:aspartic-type endopeptidase activity"/>
    <property type="evidence" value="ECO:0007669"/>
    <property type="project" value="UniProtKB-KW"/>
</dbReference>
<evidence type="ECO:0000256" key="1">
    <source>
        <dbReference type="ARBA" id="ARBA00022670"/>
    </source>
</evidence>
<accession>A0A7K7EDA2</accession>
<evidence type="ECO:0000256" key="3">
    <source>
        <dbReference type="ARBA" id="ARBA00022801"/>
    </source>
</evidence>
<keyword evidence="6" id="KW-1185">Reference proteome</keyword>
<dbReference type="AlphaFoldDB" id="A0A7K7EDA2"/>
<dbReference type="PANTHER" id="PTHR19422:SF123">
    <property type="entry name" value="RT1 CLASS I, LOCUS CE15"/>
    <property type="match status" value="1"/>
</dbReference>
<dbReference type="SUPFAM" id="SSF51283">
    <property type="entry name" value="dUTPase-like"/>
    <property type="match status" value="1"/>
</dbReference>
<dbReference type="EMBL" id="VZSL01000053">
    <property type="protein sequence ID" value="NWY42493.1"/>
    <property type="molecule type" value="Genomic_DNA"/>
</dbReference>
<keyword evidence="3" id="KW-0378">Hydrolase</keyword>
<evidence type="ECO:0000256" key="2">
    <source>
        <dbReference type="ARBA" id="ARBA00022750"/>
    </source>
</evidence>
<dbReference type="InterPro" id="IPR036157">
    <property type="entry name" value="dUTPase-like_sf"/>
</dbReference>
<name>A0A7K7EDA2_9SYLV</name>
<organism evidence="5 6">
    <name type="scientific">Sylvia atricapilla</name>
    <name type="common">blackcap</name>
    <dbReference type="NCBI Taxonomy" id="48155"/>
    <lineage>
        <taxon>Eukaryota</taxon>
        <taxon>Metazoa</taxon>
        <taxon>Chordata</taxon>
        <taxon>Craniata</taxon>
        <taxon>Vertebrata</taxon>
        <taxon>Euteleostomi</taxon>
        <taxon>Archelosauria</taxon>
        <taxon>Archosauria</taxon>
        <taxon>Dinosauria</taxon>
        <taxon>Saurischia</taxon>
        <taxon>Theropoda</taxon>
        <taxon>Coelurosauria</taxon>
        <taxon>Aves</taxon>
        <taxon>Neognathae</taxon>
        <taxon>Neoaves</taxon>
        <taxon>Telluraves</taxon>
        <taxon>Australaves</taxon>
        <taxon>Passeriformes</taxon>
        <taxon>Sylvioidea</taxon>
        <taxon>Sylviidae</taxon>
        <taxon>Sylviinae</taxon>
        <taxon>Sylvia</taxon>
    </lineage>
</organism>
<keyword evidence="1" id="KW-0645">Protease</keyword>
<sequence length="163" mass="17704">RGSLGVDIYTTEEVTLKGNEVTAIPTTAYGPMCSTDSLIGAILLGRSSTSKQGVIVLPGLIDADYTGQIHILAFTLRPPMTIPKGSRIAQIVAFENLLPQYQHSRESGDIERGNKGFGLTGRDVFLVLDLEKRPFEPVMLQHGFYSLQLNLLIDTGSDVSILN</sequence>
<dbReference type="InterPro" id="IPR001969">
    <property type="entry name" value="Aspartic_peptidase_AS"/>
</dbReference>
<feature type="domain" description="Peptidase A2" evidence="4">
    <location>
        <begin position="149"/>
        <end position="163"/>
    </location>
</feature>
<dbReference type="InterPro" id="IPR029054">
    <property type="entry name" value="dUTPase-like"/>
</dbReference>
<protein>
    <submittedName>
        <fullName evidence="5">POK9 protein</fullName>
    </submittedName>
</protein>
<feature type="non-terminal residue" evidence="5">
    <location>
        <position position="1"/>
    </location>
</feature>
<dbReference type="PROSITE" id="PS50175">
    <property type="entry name" value="ASP_PROT_RETROV"/>
    <property type="match status" value="1"/>
</dbReference>
<dbReference type="UniPathway" id="UPA00610">
    <property type="reaction ID" value="UER00666"/>
</dbReference>
<evidence type="ECO:0000313" key="5">
    <source>
        <dbReference type="EMBL" id="NWY42493.1"/>
    </source>
</evidence>
<dbReference type="InterPro" id="IPR033704">
    <property type="entry name" value="dUTPase_trimeric"/>
</dbReference>
<comment type="caution">
    <text evidence="5">The sequence shown here is derived from an EMBL/GenBank/DDBJ whole genome shotgun (WGS) entry which is preliminary data.</text>
</comment>
<dbReference type="InterPro" id="IPR001995">
    <property type="entry name" value="Peptidase_A2_cat"/>
</dbReference>
<evidence type="ECO:0000313" key="6">
    <source>
        <dbReference type="Proteomes" id="UP000573818"/>
    </source>
</evidence>
<feature type="non-terminal residue" evidence="5">
    <location>
        <position position="163"/>
    </location>
</feature>
<gene>
    <name evidence="5" type="primary">Ervk9_1</name>
    <name evidence="5" type="ORF">SYLATR_R09485</name>
</gene>
<dbReference type="Gene3D" id="2.70.40.10">
    <property type="match status" value="1"/>
</dbReference>
<reference evidence="5 6" key="1">
    <citation type="submission" date="2019-09" db="EMBL/GenBank/DDBJ databases">
        <title>Bird 10,000 Genomes (B10K) Project - Family phase.</title>
        <authorList>
            <person name="Zhang G."/>
        </authorList>
    </citation>
    <scope>NUCLEOTIDE SEQUENCE [LARGE SCALE GENOMIC DNA]</scope>
    <source>
        <strain evidence="5">OUT-0013</strain>
        <tissue evidence="5">Blood</tissue>
    </source>
</reference>
<evidence type="ECO:0000259" key="4">
    <source>
        <dbReference type="PROSITE" id="PS50175"/>
    </source>
</evidence>
<dbReference type="Proteomes" id="UP000573818">
    <property type="component" value="Unassembled WGS sequence"/>
</dbReference>
<keyword evidence="2" id="KW-0064">Aspartyl protease</keyword>
<dbReference type="CDD" id="cd07557">
    <property type="entry name" value="trimeric_dUTPase"/>
    <property type="match status" value="1"/>
</dbReference>
<dbReference type="GO" id="GO:0006508">
    <property type="term" value="P:proteolysis"/>
    <property type="evidence" value="ECO:0007669"/>
    <property type="project" value="UniProtKB-KW"/>
</dbReference>